<dbReference type="EMBL" id="JAAXYO010000084">
    <property type="protein sequence ID" value="MBU2787845.1"/>
    <property type="molecule type" value="Genomic_DNA"/>
</dbReference>
<dbReference type="Proteomes" id="UP001197378">
    <property type="component" value="Unassembled WGS sequence"/>
</dbReference>
<sequence length="206" mass="21209">MIGKGVIGGRIVYFGVQMQTNWTAPGDQGTLQGNLNVALNSNNNMFVPTITYSIRNGRLPQNSGNPGSMVDGAGLSNIKGVSQGIQIAGQGNGVQNGMTLNIVKGTPASPNVGNSWAPGATTQQQGDVTMAVQPGQLSMLISNGANTVQQGIGAAGAYQLAQIASNGNIVSNEMHMTLGMDTAATRNISQQQLQSILQSAMPTPLQ</sequence>
<reference evidence="1" key="1">
    <citation type="journal article" date="2021" name="ISME J.">
        <title>Genomic evolution of the class Acidithiobacillia: deep-branching Proteobacteria living in extreme acidic conditions.</title>
        <authorList>
            <person name="Moya-Beltran A."/>
            <person name="Beard S."/>
            <person name="Rojas-Villalobos C."/>
            <person name="Issotta F."/>
            <person name="Gallardo Y."/>
            <person name="Ulloa R."/>
            <person name="Giaveno A."/>
            <person name="Degli Esposti M."/>
            <person name="Johnson D.B."/>
            <person name="Quatrini R."/>
        </authorList>
    </citation>
    <scope>NUCLEOTIDE SEQUENCE</scope>
    <source>
        <strain evidence="1">VAN18-1</strain>
    </source>
</reference>
<protein>
    <submittedName>
        <fullName evidence="1">Uncharacterized protein</fullName>
    </submittedName>
</protein>
<dbReference type="AlphaFoldDB" id="A0AAE2YPY5"/>
<comment type="caution">
    <text evidence="1">The sequence shown here is derived from an EMBL/GenBank/DDBJ whole genome shotgun (WGS) entry which is preliminary data.</text>
</comment>
<accession>A0AAE2YPY5</accession>
<organism evidence="1 2">
    <name type="scientific">Igneacidithiobacillus copahuensis</name>
    <dbReference type="NCBI Taxonomy" id="2724909"/>
    <lineage>
        <taxon>Bacteria</taxon>
        <taxon>Pseudomonadati</taxon>
        <taxon>Pseudomonadota</taxon>
        <taxon>Acidithiobacillia</taxon>
        <taxon>Acidithiobacillales</taxon>
        <taxon>Acidithiobacillaceae</taxon>
        <taxon>Igneacidithiobacillus</taxon>
    </lineage>
</organism>
<evidence type="ECO:0000313" key="2">
    <source>
        <dbReference type="Proteomes" id="UP001197378"/>
    </source>
</evidence>
<name>A0AAE2YPY5_9PROT</name>
<proteinExistence type="predicted"/>
<evidence type="ECO:0000313" key="1">
    <source>
        <dbReference type="EMBL" id="MBU2787845.1"/>
    </source>
</evidence>
<keyword evidence="2" id="KW-1185">Reference proteome</keyword>
<gene>
    <name evidence="1" type="ORF">HFQ13_06450</name>
</gene>